<accession>A0A1F5GG15</accession>
<evidence type="ECO:0000313" key="2">
    <source>
        <dbReference type="Proteomes" id="UP000177124"/>
    </source>
</evidence>
<dbReference type="Proteomes" id="UP000177124">
    <property type="component" value="Unassembled WGS sequence"/>
</dbReference>
<evidence type="ECO:0000313" key="1">
    <source>
        <dbReference type="EMBL" id="OGD90795.1"/>
    </source>
</evidence>
<proteinExistence type="predicted"/>
<dbReference type="STRING" id="1797716.A3D07_00615"/>
<protein>
    <submittedName>
        <fullName evidence="1">Uncharacterized protein</fullName>
    </submittedName>
</protein>
<reference evidence="1 2" key="1">
    <citation type="journal article" date="2016" name="Nat. Commun.">
        <title>Thousands of microbial genomes shed light on interconnected biogeochemical processes in an aquifer system.</title>
        <authorList>
            <person name="Anantharaman K."/>
            <person name="Brown C.T."/>
            <person name="Hug L.A."/>
            <person name="Sharon I."/>
            <person name="Castelle C.J."/>
            <person name="Probst A.J."/>
            <person name="Thomas B.C."/>
            <person name="Singh A."/>
            <person name="Wilkins M.J."/>
            <person name="Karaoz U."/>
            <person name="Brodie E.L."/>
            <person name="Williams K.H."/>
            <person name="Hubbard S.S."/>
            <person name="Banfield J.F."/>
        </authorList>
    </citation>
    <scope>NUCLEOTIDE SEQUENCE [LARGE SCALE GENOMIC DNA]</scope>
</reference>
<gene>
    <name evidence="1" type="ORF">A3D07_00615</name>
</gene>
<organism evidence="1 2">
    <name type="scientific">Candidatus Curtissbacteria bacterium RIFCSPHIGHO2_02_FULL_42_15</name>
    <dbReference type="NCBI Taxonomy" id="1797716"/>
    <lineage>
        <taxon>Bacteria</taxon>
        <taxon>Candidatus Curtissiibacteriota</taxon>
    </lineage>
</organism>
<dbReference type="AlphaFoldDB" id="A0A1F5GG15"/>
<sequence length="196" mass="22587">MKGGIYFPMKERQVNVRRNIWNEGKLRSFLEGTLASLLAHFGPNTLEEREETVSNFSKACDFSKTRNEVAVTFSGNRFFFLDLLEDELHSDEFNRVVGPSGKRAQLENAPIVGLEIHRQDHTEIAQDVKHFFSENAHREFKGVCLENHETHSVVWAIVDQKRFRDRTEKLRVPVLSTRVWVANRMAVFGEVLGGNQ</sequence>
<dbReference type="EMBL" id="MFBF01000033">
    <property type="protein sequence ID" value="OGD90795.1"/>
    <property type="molecule type" value="Genomic_DNA"/>
</dbReference>
<comment type="caution">
    <text evidence="1">The sequence shown here is derived from an EMBL/GenBank/DDBJ whole genome shotgun (WGS) entry which is preliminary data.</text>
</comment>
<name>A0A1F5GG15_9BACT</name>